<name>A0A2D6YJ97_9DELT</name>
<organism evidence="3 4">
    <name type="scientific">SAR324 cluster bacterium</name>
    <dbReference type="NCBI Taxonomy" id="2024889"/>
    <lineage>
        <taxon>Bacteria</taxon>
        <taxon>Deltaproteobacteria</taxon>
        <taxon>SAR324 cluster</taxon>
    </lineage>
</organism>
<feature type="region of interest" description="Disordered" evidence="1">
    <location>
        <begin position="540"/>
        <end position="586"/>
    </location>
</feature>
<gene>
    <name evidence="3" type="ORF">CMN54_07430</name>
</gene>
<feature type="region of interest" description="Disordered" evidence="1">
    <location>
        <begin position="389"/>
        <end position="417"/>
    </location>
</feature>
<evidence type="ECO:0000313" key="4">
    <source>
        <dbReference type="Proteomes" id="UP000226525"/>
    </source>
</evidence>
<accession>A0A2D6YJ97</accession>
<evidence type="ECO:0000259" key="2">
    <source>
        <dbReference type="Pfam" id="PF02120"/>
    </source>
</evidence>
<protein>
    <recommendedName>
        <fullName evidence="2">Flagellar hook-length control protein-like C-terminal domain-containing protein</fullName>
    </recommendedName>
</protein>
<dbReference type="InterPro" id="IPR021136">
    <property type="entry name" value="Flagellar_hook_control-like_C"/>
</dbReference>
<evidence type="ECO:0000313" key="3">
    <source>
        <dbReference type="EMBL" id="MAH63260.1"/>
    </source>
</evidence>
<feature type="compositionally biased region" description="Polar residues" evidence="1">
    <location>
        <begin position="567"/>
        <end position="586"/>
    </location>
</feature>
<feature type="region of interest" description="Disordered" evidence="1">
    <location>
        <begin position="1"/>
        <end position="80"/>
    </location>
</feature>
<dbReference type="CDD" id="cd17470">
    <property type="entry name" value="T3SS_Flik_C"/>
    <property type="match status" value="1"/>
</dbReference>
<evidence type="ECO:0000256" key="1">
    <source>
        <dbReference type="SAM" id="MobiDB-lite"/>
    </source>
</evidence>
<dbReference type="Gene3D" id="3.30.750.140">
    <property type="match status" value="1"/>
</dbReference>
<dbReference type="AlphaFoldDB" id="A0A2D6YJ97"/>
<sequence length="586" mass="64876">MIDALQLAPTSSKSPLAKKPEPYSSSFKETLRQADGSDKEYLETSSNVRDRTETRPDNREEIRKKIAEGKESSGDHRIKIVDSDETMPRGPEEIAVLERALRALDEKAKELEFNGGELIGELTEEQSSELARLRSIIEGVLNGDEPSQELIAENQETFVALLATMNLEEGDAARLERDLGFTGFGETTGEEVRNDSSIAVNGFGSGSNSIANDPTLGKLQSKVGDNPESGNPDLELVALKERKNLMNLTEVQKAEELDANDPRFNSGTIDPDRPEMSIDEQIQMAKANRLVNHELEAATKAAFSKQEILKNASELLVQKDLTQQQKLEEILMQKHVEGKNLEVEQTLESQKAQQMILGGNPSTNVNSIDHARLATSMSGLNAIALEMQSQRENSNSRDFLGNNDQEPNNSGNLPQSQLSKILSASEAKSSSGMTFAQVQDLLAESPFDISQLTRNLRKGRDGEAQEVTLRLRPDELGTLTMKVRQLGDRLQVEMQVENPHIKQLVESDLEQLRNRFLDKEFNFSEMELTVNIDARSDADSQAFEDQGGYQEDTTAVSQKQRLDAAQESGSVVRPQTRSDGSLNLYA</sequence>
<dbReference type="Pfam" id="PF02120">
    <property type="entry name" value="Flg_hook"/>
    <property type="match status" value="1"/>
</dbReference>
<dbReference type="Proteomes" id="UP000226525">
    <property type="component" value="Unassembled WGS sequence"/>
</dbReference>
<feature type="domain" description="Flagellar hook-length control protein-like C-terminal" evidence="2">
    <location>
        <begin position="462"/>
        <end position="530"/>
    </location>
</feature>
<dbReference type="EMBL" id="NZEX01000086">
    <property type="protein sequence ID" value="MAH63260.1"/>
    <property type="molecule type" value="Genomic_DNA"/>
</dbReference>
<feature type="compositionally biased region" description="Basic and acidic residues" evidence="1">
    <location>
        <begin position="29"/>
        <end position="80"/>
    </location>
</feature>
<comment type="caution">
    <text evidence="3">The sequence shown here is derived from an EMBL/GenBank/DDBJ whole genome shotgun (WGS) entry which is preliminary data.</text>
</comment>
<reference evidence="4" key="1">
    <citation type="submission" date="2017-09" db="EMBL/GenBank/DDBJ databases">
        <title>The Reconstruction of 2,631 Draft Metagenome-Assembled Genomes from the Global Oceans.</title>
        <authorList>
            <person name="Tully B.J."/>
            <person name="Graham E.D."/>
            <person name="Heidelberg J.F."/>
        </authorList>
    </citation>
    <scope>NUCLEOTIDE SEQUENCE [LARGE SCALE GENOMIC DNA]</scope>
</reference>
<proteinExistence type="predicted"/>
<dbReference type="InterPro" id="IPR038610">
    <property type="entry name" value="FliK-like_C_sf"/>
</dbReference>